<name>A0A6A6DBW7_9PEZI</name>
<accession>A0A6A6DBW7</accession>
<gene>
    <name evidence="2" type="ORF">K469DRAFT_609363</name>
</gene>
<dbReference type="GO" id="GO:0016491">
    <property type="term" value="F:oxidoreductase activity"/>
    <property type="evidence" value="ECO:0007669"/>
    <property type="project" value="UniProtKB-KW"/>
</dbReference>
<dbReference type="Pfam" id="PF14027">
    <property type="entry name" value="Questin_oxidase"/>
    <property type="match status" value="1"/>
</dbReference>
<keyword evidence="1" id="KW-0560">Oxidoreductase</keyword>
<evidence type="ECO:0000256" key="1">
    <source>
        <dbReference type="ARBA" id="ARBA00023002"/>
    </source>
</evidence>
<proteinExistence type="predicted"/>
<dbReference type="OrthoDB" id="10004862at2759"/>
<protein>
    <recommendedName>
        <fullName evidence="4">HypA-like protein</fullName>
    </recommendedName>
</protein>
<keyword evidence="3" id="KW-1185">Reference proteome</keyword>
<dbReference type="AlphaFoldDB" id="A0A6A6DBW7"/>
<dbReference type="PANTHER" id="PTHR35870:SF7">
    <property type="entry name" value="BAEYER-VILLIGER OXIDASE MDPL"/>
    <property type="match status" value="1"/>
</dbReference>
<dbReference type="InterPro" id="IPR025337">
    <property type="entry name" value="Questin_oxidase-like"/>
</dbReference>
<dbReference type="PANTHER" id="PTHR35870">
    <property type="entry name" value="PROTEIN, PUTATIVE (AFU_ORTHOLOGUE AFUA_5G03330)-RELATED"/>
    <property type="match status" value="1"/>
</dbReference>
<evidence type="ECO:0000313" key="3">
    <source>
        <dbReference type="Proteomes" id="UP000800200"/>
    </source>
</evidence>
<dbReference type="Proteomes" id="UP000800200">
    <property type="component" value="Unassembled WGS sequence"/>
</dbReference>
<evidence type="ECO:0008006" key="4">
    <source>
        <dbReference type="Google" id="ProtNLM"/>
    </source>
</evidence>
<sequence>MATASIVNVSQSTAGVYHVPSIPNETLETATRVLQANHEQHHVFFNDRGFHNHITHYLLTQTAIAATPAQIERAYVQEKALQRPQFPIDQQAVEQMKDEDFFRSCVSQGKHYQNFLTFFERKIAEHGVGPVVYEHLFSHKPNAELLFSRMFASFLHPLIHFGFGVEFDQPPIIAEGLAQAAVHQPEVAHFFKSTEAAMNATVDKDGRPMIDLIREVEQNDKIRNAPCLGDGSFIADDPLLKAPEDLWHIAAKWHVSPDQLEEKTAEMINVNAYFTAAAQMAPKEHKLDFFLIHNVNCSIFFSAFLQKDWLRVEDKVRLLEWKGRFDIVSYAARGSPRLRIEDVINYRPKKPTMGWDQLFKRVNAFLDDSHVCKLIRALANGAQVCKPYELHPKFPMKNSMFLQTAHMAMDSTEDALYLMRWVRGAGFKQQWEKFKDRAPEAAASAT</sequence>
<reference evidence="2" key="1">
    <citation type="journal article" date="2020" name="Stud. Mycol.">
        <title>101 Dothideomycetes genomes: a test case for predicting lifestyles and emergence of pathogens.</title>
        <authorList>
            <person name="Haridas S."/>
            <person name="Albert R."/>
            <person name="Binder M."/>
            <person name="Bloem J."/>
            <person name="Labutti K."/>
            <person name="Salamov A."/>
            <person name="Andreopoulos B."/>
            <person name="Baker S."/>
            <person name="Barry K."/>
            <person name="Bills G."/>
            <person name="Bluhm B."/>
            <person name="Cannon C."/>
            <person name="Castanera R."/>
            <person name="Culley D."/>
            <person name="Daum C."/>
            <person name="Ezra D."/>
            <person name="Gonzalez J."/>
            <person name="Henrissat B."/>
            <person name="Kuo A."/>
            <person name="Liang C."/>
            <person name="Lipzen A."/>
            <person name="Lutzoni F."/>
            <person name="Magnuson J."/>
            <person name="Mondo S."/>
            <person name="Nolan M."/>
            <person name="Ohm R."/>
            <person name="Pangilinan J."/>
            <person name="Park H.-J."/>
            <person name="Ramirez L."/>
            <person name="Alfaro M."/>
            <person name="Sun H."/>
            <person name="Tritt A."/>
            <person name="Yoshinaga Y."/>
            <person name="Zwiers L.-H."/>
            <person name="Turgeon B."/>
            <person name="Goodwin S."/>
            <person name="Spatafora J."/>
            <person name="Crous P."/>
            <person name="Grigoriev I."/>
        </authorList>
    </citation>
    <scope>NUCLEOTIDE SEQUENCE</scope>
    <source>
        <strain evidence="2">CBS 207.26</strain>
    </source>
</reference>
<evidence type="ECO:0000313" key="2">
    <source>
        <dbReference type="EMBL" id="KAF2175822.1"/>
    </source>
</evidence>
<organism evidence="2 3">
    <name type="scientific">Zopfia rhizophila CBS 207.26</name>
    <dbReference type="NCBI Taxonomy" id="1314779"/>
    <lineage>
        <taxon>Eukaryota</taxon>
        <taxon>Fungi</taxon>
        <taxon>Dikarya</taxon>
        <taxon>Ascomycota</taxon>
        <taxon>Pezizomycotina</taxon>
        <taxon>Dothideomycetes</taxon>
        <taxon>Dothideomycetes incertae sedis</taxon>
        <taxon>Zopfiaceae</taxon>
        <taxon>Zopfia</taxon>
    </lineage>
</organism>
<dbReference type="EMBL" id="ML994723">
    <property type="protein sequence ID" value="KAF2175822.1"/>
    <property type="molecule type" value="Genomic_DNA"/>
</dbReference>